<dbReference type="PANTHER" id="PTHR42535">
    <property type="entry name" value="OOKINETE PROTEIN, PUTATIVE-RELATED"/>
    <property type="match status" value="1"/>
</dbReference>
<dbReference type="InterPro" id="IPR058332">
    <property type="entry name" value="DUF8019"/>
</dbReference>
<dbReference type="InterPro" id="IPR013320">
    <property type="entry name" value="ConA-like_dom_sf"/>
</dbReference>
<protein>
    <recommendedName>
        <fullName evidence="1">DUF8019 domain-containing protein</fullName>
    </recommendedName>
</protein>
<dbReference type="EMBL" id="LN714487">
    <property type="protein sequence ID" value="CEL70495.1"/>
    <property type="molecule type" value="Genomic_DNA"/>
</dbReference>
<dbReference type="SUPFAM" id="SSF49899">
    <property type="entry name" value="Concanavalin A-like lectins/glucanases"/>
    <property type="match status" value="1"/>
</dbReference>
<dbReference type="PANTHER" id="PTHR42535:SF2">
    <property type="entry name" value="CHROMOSOME UNDETERMINED SCAFFOLD_146, WHOLE GENOME SHOTGUN SEQUENCE"/>
    <property type="match status" value="1"/>
</dbReference>
<accession>A0A0F7UPX1</accession>
<evidence type="ECO:0000259" key="1">
    <source>
        <dbReference type="Pfam" id="PF26058"/>
    </source>
</evidence>
<sequence>MAYSKFIVGVCSGVVASFGMMMALTGVETASLPGNVIEGSRDFVLKAKTVLNFADRIYDKCFSVPNSLCLGGTSQIITANAVPEGLSAWFTFDEIYPVDQSGNGNHMHRAPRAGPPHNGKGASAAFVNGASGTIKSSPTLESSDFTRLLDVPFGRLERLLSSDANQTPTILLYPKTRKLSIRVTTTDSTSEGIPSRGSLPLRRWTHIAVTANESRLKLFINGVKDNQVALRGVVVSNSGDMVIGSTLENSGFEGYIDDLRLYSRALPDGEVASLTPGGLTGIVDTEFVFLGCASCSFEKALHFNICGEPAAHLCSLRELYQGAIHIARVNGLLAGGPDVWHSEMLPGDVAAGEKRLALCCRVTGLTTPTQGLVATSA</sequence>
<evidence type="ECO:0000313" key="2">
    <source>
        <dbReference type="EMBL" id="CEL70495.1"/>
    </source>
</evidence>
<feature type="domain" description="DUF8019" evidence="1">
    <location>
        <begin position="285"/>
        <end position="361"/>
    </location>
</feature>
<name>A0A0F7UPX1_NEOCL</name>
<dbReference type="Pfam" id="PF26058">
    <property type="entry name" value="DUF8019"/>
    <property type="match status" value="1"/>
</dbReference>
<gene>
    <name evidence="2" type="ORF">BN1204_061770</name>
</gene>
<dbReference type="Gene3D" id="2.60.120.200">
    <property type="match status" value="1"/>
</dbReference>
<dbReference type="AlphaFoldDB" id="A0A0F7UPX1"/>
<reference evidence="2" key="1">
    <citation type="journal article" date="2015" name="PLoS ONE">
        <title>Comprehensive Evaluation of Toxoplasma gondii VEG and Neospora caninum LIV Genomes with Tachyzoite Stage Transcriptome and Proteome Defines Novel Transcript Features.</title>
        <authorList>
            <person name="Ramaprasad A."/>
            <person name="Mourier T."/>
            <person name="Naeem R."/>
            <person name="Malas T.B."/>
            <person name="Moussa E."/>
            <person name="Panigrahi A."/>
            <person name="Vermont S.J."/>
            <person name="Otto T.D."/>
            <person name="Wastling J."/>
            <person name="Pain A."/>
        </authorList>
    </citation>
    <scope>NUCLEOTIDE SEQUENCE</scope>
    <source>
        <strain evidence="2">Liverpool</strain>
    </source>
</reference>
<proteinExistence type="predicted"/>
<dbReference type="Pfam" id="PF13385">
    <property type="entry name" value="Laminin_G_3"/>
    <property type="match status" value="1"/>
</dbReference>
<organism evidence="2">
    <name type="scientific">Neospora caninum (strain Liverpool)</name>
    <dbReference type="NCBI Taxonomy" id="572307"/>
    <lineage>
        <taxon>Eukaryota</taxon>
        <taxon>Sar</taxon>
        <taxon>Alveolata</taxon>
        <taxon>Apicomplexa</taxon>
        <taxon>Conoidasida</taxon>
        <taxon>Coccidia</taxon>
        <taxon>Eucoccidiorida</taxon>
        <taxon>Eimeriorina</taxon>
        <taxon>Sarcocystidae</taxon>
        <taxon>Neospora</taxon>
    </lineage>
</organism>